<accession>A0A1Y2I6A1</accession>
<evidence type="ECO:0000313" key="4">
    <source>
        <dbReference type="Proteomes" id="UP000193411"/>
    </source>
</evidence>
<comment type="caution">
    <text evidence="3">The sequence shown here is derived from an EMBL/GenBank/DDBJ whole genome shotgun (WGS) entry which is preliminary data.</text>
</comment>
<name>A0A1Y2I6A1_9FUNG</name>
<dbReference type="AlphaFoldDB" id="A0A1Y2I6A1"/>
<dbReference type="STRING" id="765915.A0A1Y2I6A1"/>
<dbReference type="Proteomes" id="UP000193411">
    <property type="component" value="Unassembled WGS sequence"/>
</dbReference>
<organism evidence="3 4">
    <name type="scientific">Catenaria anguillulae PL171</name>
    <dbReference type="NCBI Taxonomy" id="765915"/>
    <lineage>
        <taxon>Eukaryota</taxon>
        <taxon>Fungi</taxon>
        <taxon>Fungi incertae sedis</taxon>
        <taxon>Blastocladiomycota</taxon>
        <taxon>Blastocladiomycetes</taxon>
        <taxon>Blastocladiales</taxon>
        <taxon>Catenariaceae</taxon>
        <taxon>Catenaria</taxon>
    </lineage>
</organism>
<evidence type="ECO:0000313" key="3">
    <source>
        <dbReference type="EMBL" id="ORZ41561.1"/>
    </source>
</evidence>
<dbReference type="InterPro" id="IPR002048">
    <property type="entry name" value="EF_hand_dom"/>
</dbReference>
<dbReference type="PANTHER" id="PTHR18916">
    <property type="entry name" value="DYNACTIN 1-RELATED MICROTUBULE-BINDING"/>
    <property type="match status" value="1"/>
</dbReference>
<dbReference type="Gene3D" id="2.30.30.190">
    <property type="entry name" value="CAP Gly-rich-like domain"/>
    <property type="match status" value="1"/>
</dbReference>
<dbReference type="SUPFAM" id="SSF47473">
    <property type="entry name" value="EF-hand"/>
    <property type="match status" value="1"/>
</dbReference>
<reference evidence="3 4" key="1">
    <citation type="submission" date="2016-07" db="EMBL/GenBank/DDBJ databases">
        <title>Pervasive Adenine N6-methylation of Active Genes in Fungi.</title>
        <authorList>
            <consortium name="DOE Joint Genome Institute"/>
            <person name="Mondo S.J."/>
            <person name="Dannebaum R.O."/>
            <person name="Kuo R.C."/>
            <person name="Labutti K."/>
            <person name="Haridas S."/>
            <person name="Kuo A."/>
            <person name="Salamov A."/>
            <person name="Ahrendt S.R."/>
            <person name="Lipzen A."/>
            <person name="Sullivan W."/>
            <person name="Andreopoulos W.B."/>
            <person name="Clum A."/>
            <person name="Lindquist E."/>
            <person name="Daum C."/>
            <person name="Ramamoorthy G.K."/>
            <person name="Gryganskyi A."/>
            <person name="Culley D."/>
            <person name="Magnuson J.K."/>
            <person name="James T.Y."/>
            <person name="O'Malley M.A."/>
            <person name="Stajich J.E."/>
            <person name="Spatafora J.W."/>
            <person name="Visel A."/>
            <person name="Grigoriev I.V."/>
        </authorList>
    </citation>
    <scope>NUCLEOTIDE SEQUENCE [LARGE SCALE GENOMIC DNA]</scope>
    <source>
        <strain evidence="3 4">PL171</strain>
    </source>
</reference>
<protein>
    <submittedName>
        <fullName evidence="3">CAP Gly-rich domain-containing protein</fullName>
    </submittedName>
</protein>
<evidence type="ECO:0000259" key="1">
    <source>
        <dbReference type="PROSITE" id="PS50222"/>
    </source>
</evidence>
<keyword evidence="4" id="KW-1185">Reference proteome</keyword>
<dbReference type="OrthoDB" id="5295208at2759"/>
<proteinExistence type="predicted"/>
<dbReference type="GO" id="GO:0005509">
    <property type="term" value="F:calcium ion binding"/>
    <property type="evidence" value="ECO:0007669"/>
    <property type="project" value="InterPro"/>
</dbReference>
<dbReference type="SMART" id="SM01052">
    <property type="entry name" value="CAP_GLY"/>
    <property type="match status" value="1"/>
</dbReference>
<dbReference type="InterPro" id="IPR000938">
    <property type="entry name" value="CAP-Gly_domain"/>
</dbReference>
<dbReference type="PROSITE" id="PS50245">
    <property type="entry name" value="CAP_GLY_2"/>
    <property type="match status" value="1"/>
</dbReference>
<dbReference type="EMBL" id="MCFL01000001">
    <property type="protein sequence ID" value="ORZ41561.1"/>
    <property type="molecule type" value="Genomic_DNA"/>
</dbReference>
<feature type="domain" description="EF-hand" evidence="1">
    <location>
        <begin position="9"/>
        <end position="44"/>
    </location>
</feature>
<sequence length="147" mass="16246">MIEWWHSSPFTTKLQYVFSFIDVDGDEFITMDDLLVVIPRLLGSRPQIGDKVHLKSSGFAGTIRYVGPVPEKGKGDFVGIELTSPVGSSNGTLKGQSYFKCLPMHGVFVNPDQCELPVSNQTQLHSVYPGFNFRKRPSTTRTSCSGS</sequence>
<dbReference type="SUPFAM" id="SSF74924">
    <property type="entry name" value="Cap-Gly domain"/>
    <property type="match status" value="1"/>
</dbReference>
<dbReference type="Pfam" id="PF01302">
    <property type="entry name" value="CAP_GLY"/>
    <property type="match status" value="1"/>
</dbReference>
<dbReference type="InterPro" id="IPR036859">
    <property type="entry name" value="CAP-Gly_dom_sf"/>
</dbReference>
<dbReference type="InterPro" id="IPR011992">
    <property type="entry name" value="EF-hand-dom_pair"/>
</dbReference>
<dbReference type="PROSITE" id="PS50222">
    <property type="entry name" value="EF_HAND_2"/>
    <property type="match status" value="1"/>
</dbReference>
<gene>
    <name evidence="3" type="ORF">BCR44DRAFT_1009508</name>
</gene>
<evidence type="ECO:0000259" key="2">
    <source>
        <dbReference type="PROSITE" id="PS50245"/>
    </source>
</evidence>
<feature type="domain" description="CAP-Gly" evidence="2">
    <location>
        <begin position="68"/>
        <end position="110"/>
    </location>
</feature>